<protein>
    <submittedName>
        <fullName evidence="1">Uncharacterized protein</fullName>
    </submittedName>
</protein>
<sequence length="190" mass="21182">MINGAYSPELEALRHYPSLLATWTTGLAAVISGREGILARILREPQWKASGNESLQPPVTYLHPWRILNGGLLTGNGIYPQSHLLRDAAREPLRLIEPDDDAYSAACDRLEFLASMIGLDLEPSFLAEAWPGEFYLDGHWGYSNRLPEGIERELTDQWPLLAAGAFGGDLLRAQKAFAAVVERRKKARTW</sequence>
<keyword evidence="2" id="KW-1185">Reference proteome</keyword>
<comment type="caution">
    <text evidence="1">The sequence shown here is derived from an EMBL/GenBank/DDBJ whole genome shotgun (WGS) entry which is preliminary data.</text>
</comment>
<name>A0ABW1GBL7_9ACTN</name>
<reference evidence="2" key="1">
    <citation type="journal article" date="2019" name="Int. J. Syst. Evol. Microbiol.">
        <title>The Global Catalogue of Microorganisms (GCM) 10K type strain sequencing project: providing services to taxonomists for standard genome sequencing and annotation.</title>
        <authorList>
            <consortium name="The Broad Institute Genomics Platform"/>
            <consortium name="The Broad Institute Genome Sequencing Center for Infectious Disease"/>
            <person name="Wu L."/>
            <person name="Ma J."/>
        </authorList>
    </citation>
    <scope>NUCLEOTIDE SEQUENCE [LARGE SCALE GENOMIC DNA]</scope>
    <source>
        <strain evidence="2">JCM 4816</strain>
    </source>
</reference>
<dbReference type="RefSeq" id="WP_380590986.1">
    <property type="nucleotide sequence ID" value="NZ_JBHSQJ010000183.1"/>
</dbReference>
<dbReference type="Proteomes" id="UP001596174">
    <property type="component" value="Unassembled WGS sequence"/>
</dbReference>
<accession>A0ABW1GBL7</accession>
<evidence type="ECO:0000313" key="2">
    <source>
        <dbReference type="Proteomes" id="UP001596174"/>
    </source>
</evidence>
<proteinExistence type="predicted"/>
<gene>
    <name evidence="1" type="ORF">ACFP3V_31110</name>
</gene>
<organism evidence="1 2">
    <name type="scientific">Streptacidiphilus monticola</name>
    <dbReference type="NCBI Taxonomy" id="2161674"/>
    <lineage>
        <taxon>Bacteria</taxon>
        <taxon>Bacillati</taxon>
        <taxon>Actinomycetota</taxon>
        <taxon>Actinomycetes</taxon>
        <taxon>Kitasatosporales</taxon>
        <taxon>Streptomycetaceae</taxon>
        <taxon>Streptacidiphilus</taxon>
    </lineage>
</organism>
<dbReference type="EMBL" id="JBHSQJ010000183">
    <property type="protein sequence ID" value="MFC5911643.1"/>
    <property type="molecule type" value="Genomic_DNA"/>
</dbReference>
<evidence type="ECO:0000313" key="1">
    <source>
        <dbReference type="EMBL" id="MFC5911643.1"/>
    </source>
</evidence>